<dbReference type="FunCoup" id="A0A1S3H173">
    <property type="interactions" value="56"/>
</dbReference>
<dbReference type="Pfam" id="PF13499">
    <property type="entry name" value="EF-hand_7"/>
    <property type="match status" value="1"/>
</dbReference>
<dbReference type="InterPro" id="IPR011992">
    <property type="entry name" value="EF-hand-dom_pair"/>
</dbReference>
<sequence>MFLGFVTIAAITASFSAVIRQAEAVCCYPAITNYCGDCSPVWYGCGVGKCDKLMCNCRGGCRSGCSNIRIVGYKPPTCTCDRKRSAGVDYSIDASEVFSNTDTDRNEQLSRDEYIRAAMNLNRNTRSEDIHAEFKEKDKNGDDMISWDEFETKSE</sequence>
<feature type="chain" id="PRO_5010370147" evidence="2">
    <location>
        <begin position="25"/>
        <end position="155"/>
    </location>
</feature>
<dbReference type="PROSITE" id="PS00018">
    <property type="entry name" value="EF_HAND_1"/>
    <property type="match status" value="1"/>
</dbReference>
<evidence type="ECO:0000256" key="2">
    <source>
        <dbReference type="SAM" id="SignalP"/>
    </source>
</evidence>
<dbReference type="GO" id="GO:0005509">
    <property type="term" value="F:calcium ion binding"/>
    <property type="evidence" value="ECO:0007669"/>
    <property type="project" value="InterPro"/>
</dbReference>
<dbReference type="InterPro" id="IPR018247">
    <property type="entry name" value="EF_Hand_1_Ca_BS"/>
</dbReference>
<keyword evidence="2" id="KW-0732">Signal</keyword>
<keyword evidence="4" id="KW-1185">Reference proteome</keyword>
<accession>A0A1S3H173</accession>
<dbReference type="Proteomes" id="UP000085678">
    <property type="component" value="Unplaced"/>
</dbReference>
<dbReference type="CDD" id="cd00051">
    <property type="entry name" value="EFh"/>
    <property type="match status" value="1"/>
</dbReference>
<keyword evidence="1" id="KW-0106">Calcium</keyword>
<name>A0A1S3H173_LINAN</name>
<organism evidence="4 5">
    <name type="scientific">Lingula anatina</name>
    <name type="common">Brachiopod</name>
    <name type="synonym">Lingula unguis</name>
    <dbReference type="NCBI Taxonomy" id="7574"/>
    <lineage>
        <taxon>Eukaryota</taxon>
        <taxon>Metazoa</taxon>
        <taxon>Spiralia</taxon>
        <taxon>Lophotrochozoa</taxon>
        <taxon>Brachiopoda</taxon>
        <taxon>Linguliformea</taxon>
        <taxon>Lingulata</taxon>
        <taxon>Lingulida</taxon>
        <taxon>Linguloidea</taxon>
        <taxon>Lingulidae</taxon>
        <taxon>Lingula</taxon>
    </lineage>
</organism>
<dbReference type="KEGG" id="lak:106150790"/>
<evidence type="ECO:0000313" key="4">
    <source>
        <dbReference type="Proteomes" id="UP000085678"/>
    </source>
</evidence>
<gene>
    <name evidence="5" type="primary">LOC106150790</name>
</gene>
<dbReference type="GeneID" id="106150790"/>
<evidence type="ECO:0000256" key="1">
    <source>
        <dbReference type="ARBA" id="ARBA00022837"/>
    </source>
</evidence>
<evidence type="ECO:0000259" key="3">
    <source>
        <dbReference type="PROSITE" id="PS50222"/>
    </source>
</evidence>
<feature type="signal peptide" evidence="2">
    <location>
        <begin position="1"/>
        <end position="24"/>
    </location>
</feature>
<reference evidence="5" key="1">
    <citation type="submission" date="2025-08" db="UniProtKB">
        <authorList>
            <consortium name="RefSeq"/>
        </authorList>
    </citation>
    <scope>IDENTIFICATION</scope>
    <source>
        <tissue evidence="5">Gonads</tissue>
    </source>
</reference>
<dbReference type="RefSeq" id="XP_013379231.1">
    <property type="nucleotide sequence ID" value="XM_013523777.2"/>
</dbReference>
<dbReference type="Gene3D" id="1.10.238.10">
    <property type="entry name" value="EF-hand"/>
    <property type="match status" value="1"/>
</dbReference>
<dbReference type="AlphaFoldDB" id="A0A1S3H173"/>
<feature type="domain" description="EF-hand" evidence="3">
    <location>
        <begin position="125"/>
        <end position="155"/>
    </location>
</feature>
<dbReference type="InterPro" id="IPR002048">
    <property type="entry name" value="EF_hand_dom"/>
</dbReference>
<evidence type="ECO:0000313" key="5">
    <source>
        <dbReference type="RefSeq" id="XP_013379231.1"/>
    </source>
</evidence>
<dbReference type="InParanoid" id="A0A1S3H173"/>
<proteinExistence type="predicted"/>
<dbReference type="PROSITE" id="PS50222">
    <property type="entry name" value="EF_HAND_2"/>
    <property type="match status" value="1"/>
</dbReference>
<dbReference type="SUPFAM" id="SSF47473">
    <property type="entry name" value="EF-hand"/>
    <property type="match status" value="1"/>
</dbReference>
<protein>
    <submittedName>
        <fullName evidence="5">Uncharacterized protein LOC106150790</fullName>
    </submittedName>
</protein>